<dbReference type="EMBL" id="JACGWT010000001">
    <property type="protein sequence ID" value="MBA8792971.1"/>
    <property type="molecule type" value="Genomic_DNA"/>
</dbReference>
<dbReference type="RefSeq" id="WP_182558541.1">
    <property type="nucleotide sequence ID" value="NZ_JACGWT010000001.1"/>
</dbReference>
<evidence type="ECO:0000313" key="1">
    <source>
        <dbReference type="EMBL" id="MBA8792971.1"/>
    </source>
</evidence>
<accession>A0A7W3IPQ7</accession>
<gene>
    <name evidence="1" type="ORF">FHX74_000565</name>
</gene>
<evidence type="ECO:0000313" key="2">
    <source>
        <dbReference type="Proteomes" id="UP000523079"/>
    </source>
</evidence>
<organism evidence="1 2">
    <name type="scientific">Microlunatus kandeliicorticis</name>
    <dbReference type="NCBI Taxonomy" id="1759536"/>
    <lineage>
        <taxon>Bacteria</taxon>
        <taxon>Bacillati</taxon>
        <taxon>Actinomycetota</taxon>
        <taxon>Actinomycetes</taxon>
        <taxon>Propionibacteriales</taxon>
        <taxon>Propionibacteriaceae</taxon>
        <taxon>Microlunatus</taxon>
    </lineage>
</organism>
<comment type="caution">
    <text evidence="1">The sequence shown here is derived from an EMBL/GenBank/DDBJ whole genome shotgun (WGS) entry which is preliminary data.</text>
</comment>
<dbReference type="AlphaFoldDB" id="A0A7W3IPQ7"/>
<proteinExistence type="predicted"/>
<dbReference type="Proteomes" id="UP000523079">
    <property type="component" value="Unassembled WGS sequence"/>
</dbReference>
<protein>
    <submittedName>
        <fullName evidence="1">Uncharacterized protein</fullName>
    </submittedName>
</protein>
<keyword evidence="2" id="KW-1185">Reference proteome</keyword>
<sequence>MTDGGASAVFATAPHPVPPERARRFDALLADLAARPDHDHQGPVDLTDAVPGPVWELLVHAAATGRYALHGSGSDAITAFEPRQSNDVHEFGNRSGVYAAADGLWPFYFAIVDRDRIDQLVNAAFVVVDRETGAETGPLYFFSVASRDPAPWRDGTVYLLPIDGFEREAEVERPEGRVRSAQLFHPGPVRPLARVRVRPDEFPLLSVIRHHDADELGRRAAADPDGFPWL</sequence>
<name>A0A7W3IPQ7_9ACTN</name>
<reference evidence="1 2" key="1">
    <citation type="submission" date="2020-07" db="EMBL/GenBank/DDBJ databases">
        <title>Sequencing the genomes of 1000 actinobacteria strains.</title>
        <authorList>
            <person name="Klenk H.-P."/>
        </authorList>
    </citation>
    <scope>NUCLEOTIDE SEQUENCE [LARGE SCALE GENOMIC DNA]</scope>
    <source>
        <strain evidence="1 2">DSM 100723</strain>
    </source>
</reference>